<dbReference type="PANTHER" id="PTHR11373:SF4">
    <property type="entry name" value="DEOXYNUCLEOSIDE TRIPHOSPHATE TRIPHOSPHOHYDROLASE SAMHD1"/>
    <property type="match status" value="1"/>
</dbReference>
<reference evidence="2 3" key="1">
    <citation type="submission" date="2019-12" db="EMBL/GenBank/DDBJ databases">
        <title>Spirosoma sp. HMF4905 genome sequencing and assembly.</title>
        <authorList>
            <person name="Kang H."/>
            <person name="Cha I."/>
            <person name="Kim H."/>
            <person name="Joh K."/>
        </authorList>
    </citation>
    <scope>NUCLEOTIDE SEQUENCE [LARGE SCALE GENOMIC DNA]</scope>
    <source>
        <strain evidence="2 3">HMF4905</strain>
    </source>
</reference>
<evidence type="ECO:0000313" key="3">
    <source>
        <dbReference type="Proteomes" id="UP000436006"/>
    </source>
</evidence>
<comment type="caution">
    <text evidence="2">The sequence shown here is derived from an EMBL/GenBank/DDBJ whole genome shotgun (WGS) entry which is preliminary data.</text>
</comment>
<gene>
    <name evidence="2" type="ORF">GO755_37980</name>
</gene>
<dbReference type="GO" id="GO:0008832">
    <property type="term" value="F:dGTPase activity"/>
    <property type="evidence" value="ECO:0007669"/>
    <property type="project" value="TreeGrafter"/>
</dbReference>
<dbReference type="CDD" id="cd00077">
    <property type="entry name" value="HDc"/>
    <property type="match status" value="1"/>
</dbReference>
<dbReference type="EMBL" id="WPIN01000027">
    <property type="protein sequence ID" value="MVM35868.1"/>
    <property type="molecule type" value="Genomic_DNA"/>
</dbReference>
<dbReference type="InterPro" id="IPR003607">
    <property type="entry name" value="HD/PDEase_dom"/>
</dbReference>
<dbReference type="PANTHER" id="PTHR11373">
    <property type="entry name" value="DEOXYNUCLEOSIDE TRIPHOSPHATE TRIPHOSPHOHYDROLASE"/>
    <property type="match status" value="1"/>
</dbReference>
<dbReference type="RefSeq" id="WP_157590666.1">
    <property type="nucleotide sequence ID" value="NZ_WPIN01000027.1"/>
</dbReference>
<evidence type="ECO:0000259" key="1">
    <source>
        <dbReference type="SMART" id="SM00471"/>
    </source>
</evidence>
<dbReference type="InterPro" id="IPR050135">
    <property type="entry name" value="dGTPase-like"/>
</dbReference>
<name>A0A7K1SPY2_9BACT</name>
<dbReference type="SUPFAM" id="SSF109604">
    <property type="entry name" value="HD-domain/PDEase-like"/>
    <property type="match status" value="1"/>
</dbReference>
<protein>
    <submittedName>
        <fullName evidence="2">HD domain-containing protein</fullName>
    </submittedName>
</protein>
<dbReference type="Proteomes" id="UP000436006">
    <property type="component" value="Unassembled WGS sequence"/>
</dbReference>
<dbReference type="Pfam" id="PF19276">
    <property type="entry name" value="HD_assoc_2"/>
    <property type="match status" value="1"/>
</dbReference>
<dbReference type="InterPro" id="IPR045509">
    <property type="entry name" value="HD_assoc_2"/>
</dbReference>
<accession>A0A7K1SPY2</accession>
<dbReference type="GO" id="GO:0006203">
    <property type="term" value="P:dGTP catabolic process"/>
    <property type="evidence" value="ECO:0007669"/>
    <property type="project" value="TreeGrafter"/>
</dbReference>
<keyword evidence="3" id="KW-1185">Reference proteome</keyword>
<feature type="domain" description="HD/PDEase" evidence="1">
    <location>
        <begin position="53"/>
        <end position="178"/>
    </location>
</feature>
<evidence type="ECO:0000313" key="2">
    <source>
        <dbReference type="EMBL" id="MVM35868.1"/>
    </source>
</evidence>
<dbReference type="AlphaFoldDB" id="A0A7K1SPY2"/>
<organism evidence="2 3">
    <name type="scientific">Spirosoma arboris</name>
    <dbReference type="NCBI Taxonomy" id="2682092"/>
    <lineage>
        <taxon>Bacteria</taxon>
        <taxon>Pseudomonadati</taxon>
        <taxon>Bacteroidota</taxon>
        <taxon>Cytophagia</taxon>
        <taxon>Cytophagales</taxon>
        <taxon>Cytophagaceae</taxon>
        <taxon>Spirosoma</taxon>
    </lineage>
</organism>
<dbReference type="Gene3D" id="1.10.3210.10">
    <property type="entry name" value="Hypothetical protein af1432"/>
    <property type="match status" value="1"/>
</dbReference>
<dbReference type="SMART" id="SM00471">
    <property type="entry name" value="HDc"/>
    <property type="match status" value="1"/>
</dbReference>
<proteinExistence type="predicted"/>
<dbReference type="InterPro" id="IPR006674">
    <property type="entry name" value="HD_domain"/>
</dbReference>
<dbReference type="Pfam" id="PF01966">
    <property type="entry name" value="HD"/>
    <property type="match status" value="1"/>
</dbReference>
<sequence>MATPNKKKILNDPVYGFITIPTELLFDLVEHPYFQRLRRIKQLGLSEYVYPGALHTRFHHALGAMHLMGQAMSTLQSKGHAISSEECEAAQIAILLHDIGHGPFSHVLECCLLDDVPHEHISLMLMQDLNQQFGGALTLAIQMFEGTYKRPFFHQLISSQLDMDRMDYLNRDGYYTGVAEGAIGAERIIKMLDLVDDQLVVEAKGILSVENFLNARRLMYWQVYLHKTSICCESMLIQILRRARFLSRQVNSEPVFASDAFRLFLRESVSLTDFQTNHKYLDAFTKLDDFDVWACIKQGASHSDPVLSMLCQMLLDRKLFKILLSTEPFAGELLTQLESQLRQTGMPADWLSYFLVEGQATNAAYLPSGDRIAIKLKTGKVIDIADASDLSNIQVLTNIVRRYYVCWARNLAFSKEME</sequence>